<gene>
    <name evidence="1" type="ORF">NCTC9828_00974</name>
    <name evidence="2" type="ORF">NCTC9828_02362</name>
</gene>
<dbReference type="EMBL" id="UHEW01000007">
    <property type="protein sequence ID" value="SUN67323.1"/>
    <property type="molecule type" value="Genomic_DNA"/>
</dbReference>
<dbReference type="AlphaFoldDB" id="A0AB74H5D9"/>
<organism evidence="1 3">
    <name type="scientific">Streptococcus agalactiae</name>
    <dbReference type="NCBI Taxonomy" id="1311"/>
    <lineage>
        <taxon>Bacteria</taxon>
        <taxon>Bacillati</taxon>
        <taxon>Bacillota</taxon>
        <taxon>Bacilli</taxon>
        <taxon>Lactobacillales</taxon>
        <taxon>Streptococcaceae</taxon>
        <taxon>Streptococcus</taxon>
    </lineage>
</organism>
<proteinExistence type="predicted"/>
<dbReference type="EMBL" id="UHEW01000005">
    <property type="protein sequence ID" value="SUN28714.1"/>
    <property type="molecule type" value="Genomic_DNA"/>
</dbReference>
<dbReference type="Proteomes" id="UP000255140">
    <property type="component" value="Unassembled WGS sequence"/>
</dbReference>
<accession>A0AB74H5D9</accession>
<evidence type="ECO:0008006" key="4">
    <source>
        <dbReference type="Google" id="ProtNLM"/>
    </source>
</evidence>
<evidence type="ECO:0000313" key="3">
    <source>
        <dbReference type="Proteomes" id="UP000255140"/>
    </source>
</evidence>
<evidence type="ECO:0000313" key="2">
    <source>
        <dbReference type="EMBL" id="SUN67323.1"/>
    </source>
</evidence>
<reference evidence="1 3" key="1">
    <citation type="submission" date="2018-06" db="EMBL/GenBank/DDBJ databases">
        <authorList>
            <consortium name="Pathogen Informatics"/>
            <person name="Doyle S."/>
        </authorList>
    </citation>
    <scope>NUCLEOTIDE SEQUENCE [LARGE SCALE GENOMIC DNA]</scope>
    <source>
        <strain evidence="1 3">NCTC9828</strain>
    </source>
</reference>
<sequence>MPSLITPTLTYTVYANDLENTTKVISPNDIPDIYSNTFTDEQKRKIGLMFKLSPELKLTDEGKLYLNSDTESIKKTYSMNQEDLDFVTNSINNYNNAISTPVYTTRASYSGGYIHLSYSEVVNIVNLAASYGPGVIAGAMSAILSFYPGIGTIIGGIVGYVGSATILQAMSDAAHQKKGIKIGIGGISAE</sequence>
<comment type="caution">
    <text evidence="1">The sequence shown here is derived from an EMBL/GenBank/DDBJ whole genome shotgun (WGS) entry which is preliminary data.</text>
</comment>
<protein>
    <recommendedName>
        <fullName evidence="4">Glycine zipper family protein</fullName>
    </recommendedName>
</protein>
<name>A0AB74H5D9_STRAG</name>
<evidence type="ECO:0000313" key="1">
    <source>
        <dbReference type="EMBL" id="SUN28714.1"/>
    </source>
</evidence>